<keyword evidence="3" id="KW-1185">Reference proteome</keyword>
<reference evidence="2" key="1">
    <citation type="submission" date="2020-08" db="EMBL/GenBank/DDBJ databases">
        <title>Genome sequencing and assembly of the red palm weevil Rhynchophorus ferrugineus.</title>
        <authorList>
            <person name="Dias G.B."/>
            <person name="Bergman C.M."/>
            <person name="Manee M."/>
        </authorList>
    </citation>
    <scope>NUCLEOTIDE SEQUENCE</scope>
    <source>
        <strain evidence="2">AA-2017</strain>
        <tissue evidence="2">Whole larva</tissue>
    </source>
</reference>
<dbReference type="EMBL" id="JAACXV010014226">
    <property type="protein sequence ID" value="KAF7269448.1"/>
    <property type="molecule type" value="Genomic_DNA"/>
</dbReference>
<protein>
    <submittedName>
        <fullName evidence="2">Uncharacterized protein</fullName>
    </submittedName>
</protein>
<accession>A0A834HYB8</accession>
<name>A0A834HYB8_RHYFE</name>
<sequence length="79" mass="9146">MSTDAQKELKPIPDAEFSMIYREAGTATEHVHFIFSDRMANKKDEQVDNSARWKKMEATREGRKNVYRKDDGADPVDKL</sequence>
<dbReference type="AlphaFoldDB" id="A0A834HYB8"/>
<evidence type="ECO:0000313" key="2">
    <source>
        <dbReference type="EMBL" id="KAF7269448.1"/>
    </source>
</evidence>
<gene>
    <name evidence="2" type="ORF">GWI33_017552</name>
</gene>
<evidence type="ECO:0000256" key="1">
    <source>
        <dbReference type="SAM" id="MobiDB-lite"/>
    </source>
</evidence>
<evidence type="ECO:0000313" key="3">
    <source>
        <dbReference type="Proteomes" id="UP000625711"/>
    </source>
</evidence>
<feature type="region of interest" description="Disordered" evidence="1">
    <location>
        <begin position="57"/>
        <end position="79"/>
    </location>
</feature>
<proteinExistence type="predicted"/>
<comment type="caution">
    <text evidence="2">The sequence shown here is derived from an EMBL/GenBank/DDBJ whole genome shotgun (WGS) entry which is preliminary data.</text>
</comment>
<organism evidence="2 3">
    <name type="scientific">Rhynchophorus ferrugineus</name>
    <name type="common">Red palm weevil</name>
    <name type="synonym">Curculio ferrugineus</name>
    <dbReference type="NCBI Taxonomy" id="354439"/>
    <lineage>
        <taxon>Eukaryota</taxon>
        <taxon>Metazoa</taxon>
        <taxon>Ecdysozoa</taxon>
        <taxon>Arthropoda</taxon>
        <taxon>Hexapoda</taxon>
        <taxon>Insecta</taxon>
        <taxon>Pterygota</taxon>
        <taxon>Neoptera</taxon>
        <taxon>Endopterygota</taxon>
        <taxon>Coleoptera</taxon>
        <taxon>Polyphaga</taxon>
        <taxon>Cucujiformia</taxon>
        <taxon>Curculionidae</taxon>
        <taxon>Dryophthorinae</taxon>
        <taxon>Rhynchophorus</taxon>
    </lineage>
</organism>
<dbReference type="Proteomes" id="UP000625711">
    <property type="component" value="Unassembled WGS sequence"/>
</dbReference>